<gene>
    <name evidence="5" type="ordered locus">Huta_2386</name>
</gene>
<dbReference type="SUPFAM" id="SSF159071">
    <property type="entry name" value="TrmB C-terminal domain-like"/>
    <property type="match status" value="1"/>
</dbReference>
<dbReference type="Gene3D" id="1.10.10.10">
    <property type="entry name" value="Winged helix-like DNA-binding domain superfamily/Winged helix DNA-binding domain"/>
    <property type="match status" value="1"/>
</dbReference>
<dbReference type="GeneID" id="8384685"/>
<proteinExistence type="inferred from homology"/>
<evidence type="ECO:0000259" key="3">
    <source>
        <dbReference type="Pfam" id="PF01978"/>
    </source>
</evidence>
<protein>
    <submittedName>
        <fullName evidence="5">Transcriptional regulator, TrmB</fullName>
    </submittedName>
</protein>
<reference evidence="5 6" key="1">
    <citation type="journal article" date="2009" name="Stand. Genomic Sci.">
        <title>Complete genome sequence of Halorhabdus utahensis type strain (AX-2).</title>
        <authorList>
            <person name="Anderson I."/>
            <person name="Tindall B.J."/>
            <person name="Pomrenke H."/>
            <person name="Goker M."/>
            <person name="Lapidus A."/>
            <person name="Nolan M."/>
            <person name="Copeland A."/>
            <person name="Glavina Del Rio T."/>
            <person name="Chen F."/>
            <person name="Tice H."/>
            <person name="Cheng J.F."/>
            <person name="Lucas S."/>
            <person name="Chertkov O."/>
            <person name="Bruce D."/>
            <person name="Brettin T."/>
            <person name="Detter J.C."/>
            <person name="Han C."/>
            <person name="Goodwin L."/>
            <person name="Land M."/>
            <person name="Hauser L."/>
            <person name="Chang Y.J."/>
            <person name="Jeffries C.D."/>
            <person name="Pitluck S."/>
            <person name="Pati A."/>
            <person name="Mavromatis K."/>
            <person name="Ivanova N."/>
            <person name="Ovchinnikova G."/>
            <person name="Chen A."/>
            <person name="Palaniappan K."/>
            <person name="Chain P."/>
            <person name="Rohde M."/>
            <person name="Bristow J."/>
            <person name="Eisen J.A."/>
            <person name="Markowitz V."/>
            <person name="Hugenholtz P."/>
            <person name="Kyrpides N.C."/>
            <person name="Klenk H.P."/>
        </authorList>
    </citation>
    <scope>NUCLEOTIDE SEQUENCE [LARGE SCALE GENOMIC DNA]</scope>
    <source>
        <strain evidence="6">DSM 12940 / JCM 11049 / AX-2</strain>
    </source>
</reference>
<dbReference type="RefSeq" id="WP_015790118.1">
    <property type="nucleotide sequence ID" value="NC_013158.1"/>
</dbReference>
<evidence type="ECO:0000256" key="2">
    <source>
        <dbReference type="SAM" id="Coils"/>
    </source>
</evidence>
<evidence type="ECO:0000313" key="6">
    <source>
        <dbReference type="Proteomes" id="UP000002071"/>
    </source>
</evidence>
<dbReference type="EMBL" id="CP001687">
    <property type="protein sequence ID" value="ACV12552.1"/>
    <property type="molecule type" value="Genomic_DNA"/>
</dbReference>
<keyword evidence="2" id="KW-0175">Coiled coil</keyword>
<dbReference type="eggNOG" id="arCOG02038">
    <property type="taxonomic scope" value="Archaea"/>
</dbReference>
<keyword evidence="6" id="KW-1185">Reference proteome</keyword>
<organism evidence="5 6">
    <name type="scientific">Halorhabdus utahensis (strain DSM 12940 / JCM 11049 / AX-2)</name>
    <dbReference type="NCBI Taxonomy" id="519442"/>
    <lineage>
        <taxon>Archaea</taxon>
        <taxon>Methanobacteriati</taxon>
        <taxon>Methanobacteriota</taxon>
        <taxon>Stenosarchaea group</taxon>
        <taxon>Halobacteria</taxon>
        <taxon>Halobacteriales</taxon>
        <taxon>Haloarculaceae</taxon>
        <taxon>Halorhabdus</taxon>
    </lineage>
</organism>
<dbReference type="InterPro" id="IPR002831">
    <property type="entry name" value="Tscrpt_reg_TrmB_N"/>
</dbReference>
<accession>C7NVM9</accession>
<dbReference type="HOGENOM" id="CLU_062979_2_0_2"/>
<dbReference type="InterPro" id="IPR051797">
    <property type="entry name" value="TrmB-like"/>
</dbReference>
<dbReference type="Proteomes" id="UP000002071">
    <property type="component" value="Chromosome"/>
</dbReference>
<evidence type="ECO:0000256" key="1">
    <source>
        <dbReference type="ARBA" id="ARBA00007287"/>
    </source>
</evidence>
<name>C7NVM9_HALUD</name>
<sequence>MDRDTLVAGLSDAGLSTYQADAYVTLLEQGVSPAVDVARHCSIPGPRIYDVLKELEQQGYVETLDRETLHARACDPVELIEDLQDTSERLADVAGEIEDRWERAPLGEHEMNVTKRAETTIDHAEDLIRNAESTIDLALTDDRLLEFESALAAAYENDVVVRASVFQTRGDQPDLASHPVGDVVTELRRRSIRSPFLALVDRTRACLVPSTRMPDPYGVVVNDDIISFIFQWYFQTCLWSVWEPIGNRQRYPLIYVCLEEFVRDVYPLWWDEAVISLTVEGIDTDSGEARTVSGVLLEVVYSGQSVDNHRPTLAELSGQSSMILWTTDGRCSVGGWGALVEDLEARRITLDGIEWPM</sequence>
<dbReference type="Pfam" id="PF11495">
    <property type="entry name" value="Regulator_TrmB"/>
    <property type="match status" value="1"/>
</dbReference>
<dbReference type="InterPro" id="IPR036390">
    <property type="entry name" value="WH_DNA-bd_sf"/>
</dbReference>
<dbReference type="KEGG" id="hut:Huta_2386"/>
<dbReference type="OrthoDB" id="96194at2157"/>
<evidence type="ECO:0000313" key="5">
    <source>
        <dbReference type="EMBL" id="ACV12552.1"/>
    </source>
</evidence>
<feature type="coiled-coil region" evidence="2">
    <location>
        <begin position="80"/>
        <end position="141"/>
    </location>
</feature>
<comment type="similarity">
    <text evidence="1">Belongs to the transcriptional regulator TrmB family.</text>
</comment>
<dbReference type="Pfam" id="PF01978">
    <property type="entry name" value="TrmB"/>
    <property type="match status" value="1"/>
</dbReference>
<dbReference type="SUPFAM" id="SSF46785">
    <property type="entry name" value="Winged helix' DNA-binding domain"/>
    <property type="match status" value="1"/>
</dbReference>
<dbReference type="PANTHER" id="PTHR34293:SF1">
    <property type="entry name" value="HTH-TYPE TRANSCRIPTIONAL REGULATOR TRMBL2"/>
    <property type="match status" value="1"/>
</dbReference>
<dbReference type="PANTHER" id="PTHR34293">
    <property type="entry name" value="HTH-TYPE TRANSCRIPTIONAL REGULATOR TRMBL2"/>
    <property type="match status" value="1"/>
</dbReference>
<dbReference type="InterPro" id="IPR021586">
    <property type="entry name" value="Tscrpt_reg_TrmB_C"/>
</dbReference>
<evidence type="ECO:0000259" key="4">
    <source>
        <dbReference type="Pfam" id="PF11495"/>
    </source>
</evidence>
<dbReference type="InterPro" id="IPR036388">
    <property type="entry name" value="WH-like_DNA-bd_sf"/>
</dbReference>
<feature type="domain" description="Transcription regulator TrmB C-terminal" evidence="4">
    <location>
        <begin position="111"/>
        <end position="351"/>
    </location>
</feature>
<dbReference type="STRING" id="519442.Huta_2386"/>
<feature type="domain" description="Transcription regulator TrmB N-terminal" evidence="3">
    <location>
        <begin position="10"/>
        <end position="75"/>
    </location>
</feature>
<dbReference type="AlphaFoldDB" id="C7NVM9"/>